<dbReference type="Proteomes" id="UP001057402">
    <property type="component" value="Chromosome 3"/>
</dbReference>
<proteinExistence type="predicted"/>
<sequence length="171" mass="19727">MLARVSRGVVFLVILLCTLTVLASEGGRQPHDRLLEDVGRLPALLGVKIEKAWICCKNELIERARAGREIDIHSLMEATERWKFLGLTKSSIEMSMSVLPQQLRAMLLECLRHHDQWQHGPEYEEAPVSRWLVNIILFRGRDIPRRNIQQKSRDTLSVMPLPPFHRHNTGH</sequence>
<dbReference type="EMBL" id="CM042882">
    <property type="protein sequence ID" value="KAI4383276.1"/>
    <property type="molecule type" value="Genomic_DNA"/>
</dbReference>
<comment type="caution">
    <text evidence="1">The sequence shown here is derived from an EMBL/GenBank/DDBJ whole genome shotgun (WGS) entry which is preliminary data.</text>
</comment>
<evidence type="ECO:0000313" key="2">
    <source>
        <dbReference type="Proteomes" id="UP001057402"/>
    </source>
</evidence>
<organism evidence="1 2">
    <name type="scientific">Melastoma candidum</name>
    <dbReference type="NCBI Taxonomy" id="119954"/>
    <lineage>
        <taxon>Eukaryota</taxon>
        <taxon>Viridiplantae</taxon>
        <taxon>Streptophyta</taxon>
        <taxon>Embryophyta</taxon>
        <taxon>Tracheophyta</taxon>
        <taxon>Spermatophyta</taxon>
        <taxon>Magnoliopsida</taxon>
        <taxon>eudicotyledons</taxon>
        <taxon>Gunneridae</taxon>
        <taxon>Pentapetalae</taxon>
        <taxon>rosids</taxon>
        <taxon>malvids</taxon>
        <taxon>Myrtales</taxon>
        <taxon>Melastomataceae</taxon>
        <taxon>Melastomatoideae</taxon>
        <taxon>Melastomateae</taxon>
        <taxon>Melastoma</taxon>
    </lineage>
</organism>
<keyword evidence="2" id="KW-1185">Reference proteome</keyword>
<reference evidence="2" key="1">
    <citation type="journal article" date="2023" name="Front. Plant Sci.">
        <title>Chromosomal-level genome assembly of Melastoma candidum provides insights into trichome evolution.</title>
        <authorList>
            <person name="Zhong Y."/>
            <person name="Wu W."/>
            <person name="Sun C."/>
            <person name="Zou P."/>
            <person name="Liu Y."/>
            <person name="Dai S."/>
            <person name="Zhou R."/>
        </authorList>
    </citation>
    <scope>NUCLEOTIDE SEQUENCE [LARGE SCALE GENOMIC DNA]</scope>
</reference>
<gene>
    <name evidence="1" type="ORF">MLD38_009134</name>
</gene>
<protein>
    <submittedName>
        <fullName evidence="1">Uncharacterized protein</fullName>
    </submittedName>
</protein>
<evidence type="ECO:0000313" key="1">
    <source>
        <dbReference type="EMBL" id="KAI4383276.1"/>
    </source>
</evidence>
<name>A0ACB9RYH1_9MYRT</name>
<accession>A0ACB9RYH1</accession>